<feature type="compositionally biased region" description="Acidic residues" evidence="1">
    <location>
        <begin position="855"/>
        <end position="871"/>
    </location>
</feature>
<feature type="region of interest" description="Disordered" evidence="1">
    <location>
        <begin position="120"/>
        <end position="224"/>
    </location>
</feature>
<name>A0A1J4KX37_9EUKA</name>
<gene>
    <name evidence="2" type="ORF">TRFO_13808</name>
</gene>
<sequence length="974" mass="111067">MQVCLYILTSDYLTNKYLWGVNEKPIFIGKAFYKLSTMREKTFGLLMLSRGALYVFTNPTMKKPSLRLHINLLQCQKIKCQQRYLYLKLPPLRIKTEDIKNDENSDYDYSNLPLPLPGMTIANPEDENVRGEEASLVIEENVPDEEGENEDDEDFEKMEASSEKSENEKGSPKSEKGSPKSEKGSPKSEKGSPKSKVGEKKNKEITEKAFMEDEKPEKKKKGNKRKDLNQVTLLIDSKSYSPYLYKWMYRILKTSLWRTKNVVRPILYSKGIQIKNLPDKRVKHSLKRRAVLLAHYCFGSGESLECADYFQAKWDGEPNLVIGPSFHPGGYAVPFGCAVGLEASLKTVMMKNSHFKYFSAFLSSILNAAETIKTVGIKDYQRGKSFPIKFNVKQTIVDEWVIINCCSDMVKSFALATKDLPSPIRALTIAKHSYNKDDAASVFQSIASSNNLRKMSNLTFSALNFKSFPKSSFASLCSSLENLEELEISRINIDGSIIFVAACRDAPKIRKLYLRGLKFELEWNNDNVKLPVTLALLNISETCFFGPSFASFLKNITLKEVKVPFFFVAHSLQFSESVFIDFKSRIDYSQCKSNILEFDMSNNMIPRVAFDPIFDFLNTQKRLRNVIFNEIVTDDQHNFVHKLSFVNPGPLFAGIDFSGQFRPIIIQQFISSVPGSSGLRRLCMRGLHAGNKGFELIQNLLNILKSINEIEIDEFQPEVIPSNHRVEGERHPIIECWKKIMKHKSISANNLPIADMASLGFVIKKLPDGSEQVYEFDERLIPEDREMFEHLSPPFRSIPTTINDRLNYLIENMKNGNKIGIQRAISPNVFIILNKNIPLDQEIEEILPKQTAQEATEETEDGGIFALDDDDDDDLGSFDGSLSGFSDDSDFDDTFSENNNNALKFTLSSPNVKMNDDKAGNEKNNKQLTQTLMNIPKHDNKKQKHDDHHHKIEKNRRKDSKHDKKSKSHKKKKK</sequence>
<feature type="region of interest" description="Disordered" evidence="1">
    <location>
        <begin position="850"/>
        <end position="871"/>
    </location>
</feature>
<protein>
    <submittedName>
        <fullName evidence="2">Uncharacterized protein</fullName>
    </submittedName>
</protein>
<feature type="compositionally biased region" description="Basic and acidic residues" evidence="1">
    <location>
        <begin position="914"/>
        <end position="925"/>
    </location>
</feature>
<feature type="region of interest" description="Disordered" evidence="1">
    <location>
        <begin position="907"/>
        <end position="974"/>
    </location>
</feature>
<evidence type="ECO:0000313" key="2">
    <source>
        <dbReference type="EMBL" id="OHT15799.1"/>
    </source>
</evidence>
<dbReference type="EMBL" id="MLAK01000186">
    <property type="protein sequence ID" value="OHT15799.1"/>
    <property type="molecule type" value="Genomic_DNA"/>
</dbReference>
<accession>A0A1J4KX37</accession>
<feature type="compositionally biased region" description="Acidic residues" evidence="1">
    <location>
        <begin position="141"/>
        <end position="156"/>
    </location>
</feature>
<dbReference type="AlphaFoldDB" id="A0A1J4KX37"/>
<evidence type="ECO:0000256" key="1">
    <source>
        <dbReference type="SAM" id="MobiDB-lite"/>
    </source>
</evidence>
<dbReference type="VEuPathDB" id="TrichDB:TRFO_13808"/>
<organism evidence="2 3">
    <name type="scientific">Tritrichomonas foetus</name>
    <dbReference type="NCBI Taxonomy" id="1144522"/>
    <lineage>
        <taxon>Eukaryota</taxon>
        <taxon>Metamonada</taxon>
        <taxon>Parabasalia</taxon>
        <taxon>Tritrichomonadida</taxon>
        <taxon>Tritrichomonadidae</taxon>
        <taxon>Tritrichomonas</taxon>
    </lineage>
</organism>
<feature type="compositionally biased region" description="Basic and acidic residues" evidence="1">
    <location>
        <begin position="157"/>
        <end position="217"/>
    </location>
</feature>
<dbReference type="Proteomes" id="UP000179807">
    <property type="component" value="Unassembled WGS sequence"/>
</dbReference>
<evidence type="ECO:0000313" key="3">
    <source>
        <dbReference type="Proteomes" id="UP000179807"/>
    </source>
</evidence>
<feature type="compositionally biased region" description="Basic residues" evidence="1">
    <location>
        <begin position="951"/>
        <end position="974"/>
    </location>
</feature>
<dbReference type="GeneID" id="94832163"/>
<dbReference type="Gene3D" id="3.80.10.10">
    <property type="entry name" value="Ribonuclease Inhibitor"/>
    <property type="match status" value="1"/>
</dbReference>
<keyword evidence="3" id="KW-1185">Reference proteome</keyword>
<dbReference type="SUPFAM" id="SSF52047">
    <property type="entry name" value="RNI-like"/>
    <property type="match status" value="1"/>
</dbReference>
<dbReference type="InterPro" id="IPR032675">
    <property type="entry name" value="LRR_dom_sf"/>
</dbReference>
<dbReference type="RefSeq" id="XP_068368935.1">
    <property type="nucleotide sequence ID" value="XM_068497459.1"/>
</dbReference>
<reference evidence="2" key="1">
    <citation type="submission" date="2016-10" db="EMBL/GenBank/DDBJ databases">
        <authorList>
            <person name="Benchimol M."/>
            <person name="Almeida L.G."/>
            <person name="Vasconcelos A.T."/>
            <person name="Perreira-Neves A."/>
            <person name="Rosa I.A."/>
            <person name="Tasca T."/>
            <person name="Bogo M.R."/>
            <person name="de Souza W."/>
        </authorList>
    </citation>
    <scope>NUCLEOTIDE SEQUENCE [LARGE SCALE GENOMIC DNA]</scope>
    <source>
        <strain evidence="2">K</strain>
    </source>
</reference>
<proteinExistence type="predicted"/>
<comment type="caution">
    <text evidence="2">The sequence shown here is derived from an EMBL/GenBank/DDBJ whole genome shotgun (WGS) entry which is preliminary data.</text>
</comment>